<gene>
    <name evidence="1" type="primary">prp3</name>
    <name evidence="1" type="ORF">IWQ57_003304</name>
</gene>
<sequence>ARARVEARLKSQTTAPGAAARPATTHTNELHPMLRGDYKDMGNRSKRQRVAAMPRVSSVKANQPKAAAQLKVEHEVPAEFADPAKNPYFDPTLGNRRTAAPQTRRHNKQFSFVRPGRFVEQAEKQRAEAKLEQLKEEIRERAEKARLEEEVLDATAIRPPEPPAVEWWDAPFVAGDSYDLERALLAGPESLVTLYVQHPVPIEPPAPIRALGTAPAQLILTQKERKKIRRQRRLELQRERREKTMLGLLPPEPPKVKLSNFMRVLASQSVPDPTRLEAEVRKQAQARVARHEADNAARKLTKEQRHEKLRAKTAADEQKGLVSAAFRIGRLAHPQHRYKVAVNARQMHLTGVALACPQMGLVVVEGSVQNVRAYKKLMLRRIDWTASQLEPDAGGVEADYAGNACHLIWQGDIETRRFAQFRQHTCPVESQARRWLEAGGCEALWQLAKQFRPDDGRPTLDPLM</sequence>
<organism evidence="1 2">
    <name type="scientific">Coemansia nantahalensis</name>
    <dbReference type="NCBI Taxonomy" id="2789366"/>
    <lineage>
        <taxon>Eukaryota</taxon>
        <taxon>Fungi</taxon>
        <taxon>Fungi incertae sedis</taxon>
        <taxon>Zoopagomycota</taxon>
        <taxon>Kickxellomycotina</taxon>
        <taxon>Kickxellomycetes</taxon>
        <taxon>Kickxellales</taxon>
        <taxon>Kickxellaceae</taxon>
        <taxon>Coemansia</taxon>
    </lineage>
</organism>
<evidence type="ECO:0000313" key="2">
    <source>
        <dbReference type="Proteomes" id="UP001140234"/>
    </source>
</evidence>
<keyword evidence="2" id="KW-1185">Reference proteome</keyword>
<feature type="non-terminal residue" evidence="1">
    <location>
        <position position="1"/>
    </location>
</feature>
<dbReference type="EMBL" id="JANBUJ010001041">
    <property type="protein sequence ID" value="KAJ2768983.1"/>
    <property type="molecule type" value="Genomic_DNA"/>
</dbReference>
<dbReference type="Proteomes" id="UP001140234">
    <property type="component" value="Unassembled WGS sequence"/>
</dbReference>
<comment type="caution">
    <text evidence="1">The sequence shown here is derived from an EMBL/GenBank/DDBJ whole genome shotgun (WGS) entry which is preliminary data.</text>
</comment>
<reference evidence="1" key="1">
    <citation type="submission" date="2022-07" db="EMBL/GenBank/DDBJ databases">
        <title>Phylogenomic reconstructions and comparative analyses of Kickxellomycotina fungi.</title>
        <authorList>
            <person name="Reynolds N.K."/>
            <person name="Stajich J.E."/>
            <person name="Barry K."/>
            <person name="Grigoriev I.V."/>
            <person name="Crous P."/>
            <person name="Smith M.E."/>
        </authorList>
    </citation>
    <scope>NUCLEOTIDE SEQUENCE</scope>
    <source>
        <strain evidence="1">CBS 109366</strain>
    </source>
</reference>
<accession>A0ACC1JWP5</accession>
<evidence type="ECO:0000313" key="1">
    <source>
        <dbReference type="EMBL" id="KAJ2768983.1"/>
    </source>
</evidence>
<proteinExistence type="predicted"/>
<keyword evidence="1" id="KW-0687">Ribonucleoprotein</keyword>
<name>A0ACC1JWP5_9FUNG</name>
<protein>
    <submittedName>
        <fullName evidence="1">U4/U5/U6 small nuclear ribonucleoprotein prp3</fullName>
    </submittedName>
</protein>